<feature type="transmembrane region" description="Helical" evidence="1">
    <location>
        <begin position="12"/>
        <end position="45"/>
    </location>
</feature>
<dbReference type="EMBL" id="VWPK01000055">
    <property type="protein sequence ID" value="KAA5609242.1"/>
    <property type="molecule type" value="Genomic_DNA"/>
</dbReference>
<organism evidence="2 3">
    <name type="scientific">Rhodovastum atsumiense</name>
    <dbReference type="NCBI Taxonomy" id="504468"/>
    <lineage>
        <taxon>Bacteria</taxon>
        <taxon>Pseudomonadati</taxon>
        <taxon>Pseudomonadota</taxon>
        <taxon>Alphaproteobacteria</taxon>
        <taxon>Acetobacterales</taxon>
        <taxon>Acetobacteraceae</taxon>
        <taxon>Rhodovastum</taxon>
    </lineage>
</organism>
<protein>
    <submittedName>
        <fullName evidence="2">Uncharacterized protein</fullName>
    </submittedName>
</protein>
<gene>
    <name evidence="2" type="ORF">F1189_25020</name>
</gene>
<keyword evidence="1" id="KW-0812">Transmembrane</keyword>
<sequence length="71" mass="7595">MQAEDGLRRGGYVIAFALTLIAIFVFSAGNFWAGCGLVLAAMAVISGVEHLAELEVRDFGFARLPAPALRR</sequence>
<evidence type="ECO:0000313" key="3">
    <source>
        <dbReference type="Proteomes" id="UP000325255"/>
    </source>
</evidence>
<dbReference type="Proteomes" id="UP000325255">
    <property type="component" value="Unassembled WGS sequence"/>
</dbReference>
<evidence type="ECO:0000313" key="2">
    <source>
        <dbReference type="EMBL" id="KAA5609242.1"/>
    </source>
</evidence>
<proteinExistence type="predicted"/>
<keyword evidence="1" id="KW-1133">Transmembrane helix</keyword>
<name>A0A5M6IM03_9PROT</name>
<reference evidence="2 3" key="1">
    <citation type="submission" date="2019-09" db="EMBL/GenBank/DDBJ databases">
        <title>Genome sequence of Rhodovastum atsumiense, a diverse member of the Acetobacteraceae family of non-sulfur purple photosynthetic bacteria.</title>
        <authorList>
            <person name="Meyer T."/>
            <person name="Kyndt J."/>
        </authorList>
    </citation>
    <scope>NUCLEOTIDE SEQUENCE [LARGE SCALE GENOMIC DNA]</scope>
    <source>
        <strain evidence="2 3">DSM 21279</strain>
    </source>
</reference>
<accession>A0A5M6IM03</accession>
<dbReference type="RefSeq" id="WP_150043996.1">
    <property type="nucleotide sequence ID" value="NZ_OW485601.1"/>
</dbReference>
<comment type="caution">
    <text evidence="2">The sequence shown here is derived from an EMBL/GenBank/DDBJ whole genome shotgun (WGS) entry which is preliminary data.</text>
</comment>
<keyword evidence="3" id="KW-1185">Reference proteome</keyword>
<evidence type="ECO:0000256" key="1">
    <source>
        <dbReference type="SAM" id="Phobius"/>
    </source>
</evidence>
<keyword evidence="1" id="KW-0472">Membrane</keyword>
<dbReference type="AlphaFoldDB" id="A0A5M6IM03"/>